<dbReference type="Proteomes" id="UP000019118">
    <property type="component" value="Unassembled WGS sequence"/>
</dbReference>
<reference evidence="2" key="2">
    <citation type="submission" date="2024-08" db="UniProtKB">
        <authorList>
            <consortium name="EnsemblMetazoa"/>
        </authorList>
    </citation>
    <scope>IDENTIFICATION</scope>
</reference>
<keyword evidence="3" id="KW-1185">Reference proteome</keyword>
<dbReference type="AlphaFoldDB" id="A0AAR5PDJ6"/>
<keyword evidence="1" id="KW-0732">Signal</keyword>
<organism evidence="2 3">
    <name type="scientific">Dendroctonus ponderosae</name>
    <name type="common">Mountain pine beetle</name>
    <dbReference type="NCBI Taxonomy" id="77166"/>
    <lineage>
        <taxon>Eukaryota</taxon>
        <taxon>Metazoa</taxon>
        <taxon>Ecdysozoa</taxon>
        <taxon>Arthropoda</taxon>
        <taxon>Hexapoda</taxon>
        <taxon>Insecta</taxon>
        <taxon>Pterygota</taxon>
        <taxon>Neoptera</taxon>
        <taxon>Endopterygota</taxon>
        <taxon>Coleoptera</taxon>
        <taxon>Polyphaga</taxon>
        <taxon>Cucujiformia</taxon>
        <taxon>Curculionidae</taxon>
        <taxon>Scolytinae</taxon>
        <taxon>Dendroctonus</taxon>
    </lineage>
</organism>
<name>A0AAR5PDJ6_DENPD</name>
<evidence type="ECO:0000313" key="3">
    <source>
        <dbReference type="Proteomes" id="UP000019118"/>
    </source>
</evidence>
<proteinExistence type="predicted"/>
<accession>A0AAR5PDJ6</accession>
<sequence length="173" mass="18987">MAKHVGFLLLIGFGFSAIAAASHGGFIGELGFADIEEHLESLTSASTSIGDIKDAVVPYLNNWRSKRSSSSSVENAGIDSWPLRSISTRVKNFNIAGKLEKILKSIEDFVAKIIKKIRHLILPAVKMLNMEKVFRMVDTVVTKLLKPFGINLEENAPHRISVAKFVSGFGDLF</sequence>
<reference evidence="3" key="1">
    <citation type="journal article" date="2013" name="Genome Biol.">
        <title>Draft genome of the mountain pine beetle, Dendroctonus ponderosae Hopkins, a major forest pest.</title>
        <authorList>
            <person name="Keeling C.I."/>
            <person name="Yuen M.M."/>
            <person name="Liao N.Y."/>
            <person name="Docking T.R."/>
            <person name="Chan S.K."/>
            <person name="Taylor G.A."/>
            <person name="Palmquist D.L."/>
            <person name="Jackman S.D."/>
            <person name="Nguyen A."/>
            <person name="Li M."/>
            <person name="Henderson H."/>
            <person name="Janes J.K."/>
            <person name="Zhao Y."/>
            <person name="Pandoh P."/>
            <person name="Moore R."/>
            <person name="Sperling F.A."/>
            <person name="Huber D.P."/>
            <person name="Birol I."/>
            <person name="Jones S.J."/>
            <person name="Bohlmann J."/>
        </authorList>
    </citation>
    <scope>NUCLEOTIDE SEQUENCE</scope>
</reference>
<protein>
    <submittedName>
        <fullName evidence="2">Uncharacterized protein</fullName>
    </submittedName>
</protein>
<evidence type="ECO:0000313" key="2">
    <source>
        <dbReference type="EnsemblMetazoa" id="XP_019759134.1"/>
    </source>
</evidence>
<evidence type="ECO:0000256" key="1">
    <source>
        <dbReference type="SAM" id="SignalP"/>
    </source>
</evidence>
<dbReference type="EnsemblMetazoa" id="XM_019903575.1">
    <property type="protein sequence ID" value="XP_019759134.1"/>
    <property type="gene ID" value="LOC109537049"/>
</dbReference>
<feature type="signal peptide" evidence="1">
    <location>
        <begin position="1"/>
        <end position="21"/>
    </location>
</feature>
<feature type="chain" id="PRO_5043916392" evidence="1">
    <location>
        <begin position="22"/>
        <end position="173"/>
    </location>
</feature>